<dbReference type="GeneID" id="17267266"/>
<dbReference type="KEGG" id="ehx:EMIHUDRAFT_354865"/>
<evidence type="ECO:0000256" key="1">
    <source>
        <dbReference type="SAM" id="MobiDB-lite"/>
    </source>
</evidence>
<dbReference type="RefSeq" id="XP_005774188.1">
    <property type="nucleotide sequence ID" value="XM_005774131.1"/>
</dbReference>
<feature type="region of interest" description="Disordered" evidence="1">
    <location>
        <begin position="213"/>
        <end position="251"/>
    </location>
</feature>
<name>A0A0D3JE24_EMIH1</name>
<reference evidence="3" key="1">
    <citation type="journal article" date="2013" name="Nature">
        <title>Pan genome of the phytoplankton Emiliania underpins its global distribution.</title>
        <authorList>
            <person name="Read B.A."/>
            <person name="Kegel J."/>
            <person name="Klute M.J."/>
            <person name="Kuo A."/>
            <person name="Lefebvre S.C."/>
            <person name="Maumus F."/>
            <person name="Mayer C."/>
            <person name="Miller J."/>
            <person name="Monier A."/>
            <person name="Salamov A."/>
            <person name="Young J."/>
            <person name="Aguilar M."/>
            <person name="Claverie J.M."/>
            <person name="Frickenhaus S."/>
            <person name="Gonzalez K."/>
            <person name="Herman E.K."/>
            <person name="Lin Y.C."/>
            <person name="Napier J."/>
            <person name="Ogata H."/>
            <person name="Sarno A.F."/>
            <person name="Shmutz J."/>
            <person name="Schroeder D."/>
            <person name="de Vargas C."/>
            <person name="Verret F."/>
            <person name="von Dassow P."/>
            <person name="Valentin K."/>
            <person name="Van de Peer Y."/>
            <person name="Wheeler G."/>
            <person name="Dacks J.B."/>
            <person name="Delwiche C.F."/>
            <person name="Dyhrman S.T."/>
            <person name="Glockner G."/>
            <person name="John U."/>
            <person name="Richards T."/>
            <person name="Worden A.Z."/>
            <person name="Zhang X."/>
            <person name="Grigoriev I.V."/>
            <person name="Allen A.E."/>
            <person name="Bidle K."/>
            <person name="Borodovsky M."/>
            <person name="Bowler C."/>
            <person name="Brownlee C."/>
            <person name="Cock J.M."/>
            <person name="Elias M."/>
            <person name="Gladyshev V.N."/>
            <person name="Groth M."/>
            <person name="Guda C."/>
            <person name="Hadaegh A."/>
            <person name="Iglesias-Rodriguez M.D."/>
            <person name="Jenkins J."/>
            <person name="Jones B.M."/>
            <person name="Lawson T."/>
            <person name="Leese F."/>
            <person name="Lindquist E."/>
            <person name="Lobanov A."/>
            <person name="Lomsadze A."/>
            <person name="Malik S.B."/>
            <person name="Marsh M.E."/>
            <person name="Mackinder L."/>
            <person name="Mock T."/>
            <person name="Mueller-Roeber B."/>
            <person name="Pagarete A."/>
            <person name="Parker M."/>
            <person name="Probert I."/>
            <person name="Quesneville H."/>
            <person name="Raines C."/>
            <person name="Rensing S.A."/>
            <person name="Riano-Pachon D.M."/>
            <person name="Richier S."/>
            <person name="Rokitta S."/>
            <person name="Shiraiwa Y."/>
            <person name="Soanes D.M."/>
            <person name="van der Giezen M."/>
            <person name="Wahlund T.M."/>
            <person name="Williams B."/>
            <person name="Wilson W."/>
            <person name="Wolfe G."/>
            <person name="Wurch L.L."/>
        </authorList>
    </citation>
    <scope>NUCLEOTIDE SEQUENCE</scope>
</reference>
<organism evidence="2 3">
    <name type="scientific">Emiliania huxleyi (strain CCMP1516)</name>
    <dbReference type="NCBI Taxonomy" id="280463"/>
    <lineage>
        <taxon>Eukaryota</taxon>
        <taxon>Haptista</taxon>
        <taxon>Haptophyta</taxon>
        <taxon>Prymnesiophyceae</taxon>
        <taxon>Isochrysidales</taxon>
        <taxon>Noelaerhabdaceae</taxon>
        <taxon>Emiliania</taxon>
    </lineage>
</organism>
<dbReference type="Proteomes" id="UP000013827">
    <property type="component" value="Unassembled WGS sequence"/>
</dbReference>
<sequence length="251" mass="26358">MVRATGVAKFSLRLVDAATGEPLKEYTDSQGREWVAGEDDQEFFVELANEAGAGRVKAFVTVDGSSIGYNWQIVGEAASSSQLGPLKTGQQTAAGATVVAHAFKFKQADETGDDGEASEGAPPPYGRVEVSWKRATSDVPTPTQGFQTAAWAGKGVSTSSKKEGMGALKSSTGAAPTSLAWSSQSWTVHDEVASATILYSSQFGLAVRGMRPDARPVAGTSADADDEPLQGPARRRRRTEGRDESSAIVLE</sequence>
<feature type="compositionally biased region" description="Polar residues" evidence="1">
    <location>
        <begin position="138"/>
        <end position="147"/>
    </location>
</feature>
<dbReference type="HOGENOM" id="CLU_1104470_0_0_1"/>
<dbReference type="PaxDb" id="2903-EOD21759"/>
<accession>A0A0D3JE24</accession>
<keyword evidence="3" id="KW-1185">Reference proteome</keyword>
<dbReference type="AlphaFoldDB" id="A0A0D3JE24"/>
<evidence type="ECO:0000313" key="2">
    <source>
        <dbReference type="EnsemblProtists" id="EOD21759"/>
    </source>
</evidence>
<reference evidence="2" key="2">
    <citation type="submission" date="2024-10" db="UniProtKB">
        <authorList>
            <consortium name="EnsemblProtists"/>
        </authorList>
    </citation>
    <scope>IDENTIFICATION</scope>
</reference>
<dbReference type="EnsemblProtists" id="EOD21759">
    <property type="protein sequence ID" value="EOD21759"/>
    <property type="gene ID" value="EMIHUDRAFT_354865"/>
</dbReference>
<protein>
    <submittedName>
        <fullName evidence="2">Uncharacterized protein</fullName>
    </submittedName>
</protein>
<feature type="region of interest" description="Disordered" evidence="1">
    <location>
        <begin position="137"/>
        <end position="176"/>
    </location>
</feature>
<evidence type="ECO:0000313" key="3">
    <source>
        <dbReference type="Proteomes" id="UP000013827"/>
    </source>
</evidence>
<proteinExistence type="predicted"/>